<evidence type="ECO:0000313" key="2">
    <source>
        <dbReference type="Proteomes" id="UP000828048"/>
    </source>
</evidence>
<gene>
    <name evidence="1" type="ORF">Vadar_019183</name>
</gene>
<accession>A0ACB7Z4W9</accession>
<proteinExistence type="predicted"/>
<keyword evidence="2" id="KW-1185">Reference proteome</keyword>
<sequence length="718" mass="80752">MGKFAKTSYYSLILLLLAIKATSRPLNYNSSPDLISDGIDGHVESNQTSNNLLLKGGENDYSHSLEDEECEQIYGFLPCSYSAVGHLFLIVVYEYLLFHGESYVAAGGERIFKILGPGIFGASAFEVIGSLPEALILLASGLLNSKETAQEYVYTGVGLLAGSTILLLTVLWGTCVIVASSNFYNTPESNPSVNSSPGQNPFWRLLSFLTGYGITADMETSYMARIMIISVIPFIIIQIPTVFHLSSSANSIVVVITLVISFSLLVWYFFYQVFRPWIQNRRLEFVKHEHLVRDILIHVQNHALGSLLTGDGAPNVAAIKRLFEEVDQDGDKILSLIELRKLLHGIKYKRWHAHKDKAVDEMMKEFDLNSDKKITMDEFVNGITKWLEETKLSVEKPYHSAKSWKEIYEILQPLIQKKRKEHEELISEVLGHVQSSKMANLYTEDGRPNVPVIRRLFEDIDLDKDNCISQSELRQLVGDIKFRNMPLELDEVVDKLMEELDTNEDRIINEEEFITGFSKWLDTSKNQAPNSIESPDETYQQKWEETDLLVEGKSVDKSVSAWMKAIMLLLVGIAILGVLAEPLIYSVQSFSQSATVPSFFISFILVPLATNARGAISAFTAARGKRPRTTSLTFSEIYGRVFMNNVLGFSVLLSLVYFRGLSWDFSAEVLIVLIVCAVMGIAASFSSTFPIWTSLVAYLLYPLSLILVYVLKDFLNWS</sequence>
<reference evidence="1 2" key="1">
    <citation type="journal article" date="2021" name="Hortic Res">
        <title>High-quality reference genome and annotation aids understanding of berry development for evergreen blueberry (Vaccinium darrowii).</title>
        <authorList>
            <person name="Yu J."/>
            <person name="Hulse-Kemp A.M."/>
            <person name="Babiker E."/>
            <person name="Staton M."/>
        </authorList>
    </citation>
    <scope>NUCLEOTIDE SEQUENCE [LARGE SCALE GENOMIC DNA]</scope>
    <source>
        <strain evidence="2">cv. NJ 8807/NJ 8810</strain>
        <tissue evidence="1">Young leaf</tissue>
    </source>
</reference>
<evidence type="ECO:0000313" key="1">
    <source>
        <dbReference type="EMBL" id="KAH7860888.1"/>
    </source>
</evidence>
<name>A0ACB7Z4W9_9ERIC</name>
<dbReference type="Proteomes" id="UP000828048">
    <property type="component" value="Chromosome 4"/>
</dbReference>
<dbReference type="EMBL" id="CM037154">
    <property type="protein sequence ID" value="KAH7860888.1"/>
    <property type="molecule type" value="Genomic_DNA"/>
</dbReference>
<organism evidence="1 2">
    <name type="scientific">Vaccinium darrowii</name>
    <dbReference type="NCBI Taxonomy" id="229202"/>
    <lineage>
        <taxon>Eukaryota</taxon>
        <taxon>Viridiplantae</taxon>
        <taxon>Streptophyta</taxon>
        <taxon>Embryophyta</taxon>
        <taxon>Tracheophyta</taxon>
        <taxon>Spermatophyta</taxon>
        <taxon>Magnoliopsida</taxon>
        <taxon>eudicotyledons</taxon>
        <taxon>Gunneridae</taxon>
        <taxon>Pentapetalae</taxon>
        <taxon>asterids</taxon>
        <taxon>Ericales</taxon>
        <taxon>Ericaceae</taxon>
        <taxon>Vaccinioideae</taxon>
        <taxon>Vaccinieae</taxon>
        <taxon>Vaccinium</taxon>
    </lineage>
</organism>
<comment type="caution">
    <text evidence="1">The sequence shown here is derived from an EMBL/GenBank/DDBJ whole genome shotgun (WGS) entry which is preliminary data.</text>
</comment>
<protein>
    <submittedName>
        <fullName evidence="1">Uncharacterized protein</fullName>
    </submittedName>
</protein>